<protein>
    <recommendedName>
        <fullName evidence="5">YtxH domain-containing protein</fullName>
    </recommendedName>
</protein>
<gene>
    <name evidence="1" type="ORF">ABIV_1897</name>
    <name evidence="2" type="ORF">CRV05_11980</name>
</gene>
<dbReference type="EMBL" id="CP031217">
    <property type="protein sequence ID" value="AXH12885.1"/>
    <property type="molecule type" value="Genomic_DNA"/>
</dbReference>
<proteinExistence type="predicted"/>
<dbReference type="KEGG" id="hbv:ABIV_1897"/>
<evidence type="ECO:0000313" key="4">
    <source>
        <dbReference type="Proteomes" id="UP000289193"/>
    </source>
</evidence>
<accession>A0AAX2A8K7</accession>
<name>A0AAX2A8K7_9BACT</name>
<dbReference type="Proteomes" id="UP000289193">
    <property type="component" value="Unassembled WGS sequence"/>
</dbReference>
<evidence type="ECO:0000313" key="3">
    <source>
        <dbReference type="Proteomes" id="UP000253850"/>
    </source>
</evidence>
<reference evidence="1 3" key="2">
    <citation type="submission" date="2018-07" db="EMBL/GenBank/DDBJ databases">
        <title>Complete genome of the Arcobacter bivalviorum type strain LMG 26154.</title>
        <authorList>
            <person name="Miller W.G."/>
            <person name="Yee E."/>
            <person name="Bono J.L."/>
        </authorList>
    </citation>
    <scope>NUCLEOTIDE SEQUENCE [LARGE SCALE GENOMIC DNA]</scope>
    <source>
        <strain evidence="1 3">LMG 26154</strain>
    </source>
</reference>
<dbReference type="AlphaFoldDB" id="A0AAX2A8K7"/>
<sequence length="84" mass="9069">MALPFVLGLAVGAGAVIAFSKSDKIKEKAVSLFSKSKDVANSSLEKGKEKVEDVKDTINATAACIKEKKEQQKLAKESEKKEEK</sequence>
<dbReference type="Proteomes" id="UP000253850">
    <property type="component" value="Chromosome"/>
</dbReference>
<reference evidence="2 4" key="1">
    <citation type="submission" date="2017-10" db="EMBL/GenBank/DDBJ databases">
        <title>Genomics of the genus Arcobacter.</title>
        <authorList>
            <person name="Perez-Cataluna A."/>
            <person name="Figueras M.J."/>
        </authorList>
    </citation>
    <scope>NUCLEOTIDE SEQUENCE [LARGE SCALE GENOMIC DNA]</scope>
    <source>
        <strain evidence="2 4">CECT 7835</strain>
    </source>
</reference>
<organism evidence="2 4">
    <name type="scientific">Halarcobacter bivalviorum</name>
    <dbReference type="NCBI Taxonomy" id="663364"/>
    <lineage>
        <taxon>Bacteria</taxon>
        <taxon>Pseudomonadati</taxon>
        <taxon>Campylobacterota</taxon>
        <taxon>Epsilonproteobacteria</taxon>
        <taxon>Campylobacterales</taxon>
        <taxon>Arcobacteraceae</taxon>
        <taxon>Halarcobacter</taxon>
    </lineage>
</organism>
<evidence type="ECO:0000313" key="2">
    <source>
        <dbReference type="EMBL" id="RXK08991.1"/>
    </source>
</evidence>
<evidence type="ECO:0000313" key="1">
    <source>
        <dbReference type="EMBL" id="AXH12885.1"/>
    </source>
</evidence>
<evidence type="ECO:0008006" key="5">
    <source>
        <dbReference type="Google" id="ProtNLM"/>
    </source>
</evidence>
<dbReference type="RefSeq" id="WP_114839700.1">
    <property type="nucleotide sequence ID" value="NZ_CP031217.1"/>
</dbReference>
<dbReference type="EMBL" id="PDKM01000008">
    <property type="protein sequence ID" value="RXK08991.1"/>
    <property type="molecule type" value="Genomic_DNA"/>
</dbReference>
<keyword evidence="4" id="KW-1185">Reference proteome</keyword>